<dbReference type="Gene3D" id="2.40.160.20">
    <property type="match status" value="1"/>
</dbReference>
<keyword evidence="9" id="KW-0998">Cell outer membrane</keyword>
<keyword evidence="3" id="KW-1134">Transmembrane beta strand</keyword>
<dbReference type="RefSeq" id="WP_012155931.1">
    <property type="nucleotide sequence ID" value="NC_009901.1"/>
</dbReference>
<dbReference type="GO" id="GO:0046930">
    <property type="term" value="C:pore complex"/>
    <property type="evidence" value="ECO:0007669"/>
    <property type="project" value="UniProtKB-KW"/>
</dbReference>
<organism evidence="13 14">
    <name type="scientific">Shewanella pealeana (strain ATCC 700345 / ANG-SQ1)</name>
    <dbReference type="NCBI Taxonomy" id="398579"/>
    <lineage>
        <taxon>Bacteria</taxon>
        <taxon>Pseudomonadati</taxon>
        <taxon>Pseudomonadota</taxon>
        <taxon>Gammaproteobacteria</taxon>
        <taxon>Alteromonadales</taxon>
        <taxon>Shewanellaceae</taxon>
        <taxon>Shewanella</taxon>
    </lineage>
</organism>
<feature type="chain" id="PRO_5002722420" evidence="11">
    <location>
        <begin position="25"/>
        <end position="324"/>
    </location>
</feature>
<evidence type="ECO:0000256" key="9">
    <source>
        <dbReference type="ARBA" id="ARBA00023237"/>
    </source>
</evidence>
<feature type="domain" description="OmpA-like" evidence="12">
    <location>
        <begin position="208"/>
        <end position="323"/>
    </location>
</feature>
<keyword evidence="4" id="KW-0812">Transmembrane</keyword>
<dbReference type="InterPro" id="IPR036737">
    <property type="entry name" value="OmpA-like_sf"/>
</dbReference>
<evidence type="ECO:0000256" key="8">
    <source>
        <dbReference type="ARBA" id="ARBA00023136"/>
    </source>
</evidence>
<reference evidence="13 14" key="1">
    <citation type="submission" date="2007-10" db="EMBL/GenBank/DDBJ databases">
        <title>Complete sequence of Shewanella pealeana ATCC 700345.</title>
        <authorList>
            <consortium name="US DOE Joint Genome Institute"/>
            <person name="Copeland A."/>
            <person name="Lucas S."/>
            <person name="Lapidus A."/>
            <person name="Barry K."/>
            <person name="Glavina del Rio T."/>
            <person name="Dalin E."/>
            <person name="Tice H."/>
            <person name="Pitluck S."/>
            <person name="Chertkov O."/>
            <person name="Brettin T."/>
            <person name="Bruce D."/>
            <person name="Detter J.C."/>
            <person name="Han C."/>
            <person name="Schmutz J."/>
            <person name="Larimer F."/>
            <person name="Land M."/>
            <person name="Hauser L."/>
            <person name="Kyrpides N."/>
            <person name="Kim E."/>
            <person name="Zhao J.-S.Z."/>
            <person name="Manno D."/>
            <person name="Hawari J."/>
            <person name="Richardson P."/>
        </authorList>
    </citation>
    <scope>NUCLEOTIDE SEQUENCE [LARGE SCALE GENOMIC DNA]</scope>
    <source>
        <strain evidence="14">ATCC 700345 / ANG-SQ1</strain>
    </source>
</reference>
<name>A8H638_SHEPA</name>
<evidence type="ECO:0000313" key="14">
    <source>
        <dbReference type="Proteomes" id="UP000002608"/>
    </source>
</evidence>
<dbReference type="SUPFAM" id="SSF56925">
    <property type="entry name" value="OMPA-like"/>
    <property type="match status" value="1"/>
</dbReference>
<dbReference type="SUPFAM" id="SSF103088">
    <property type="entry name" value="OmpA-like"/>
    <property type="match status" value="1"/>
</dbReference>
<keyword evidence="8 10" id="KW-0472">Membrane</keyword>
<keyword evidence="2" id="KW-0813">Transport</keyword>
<dbReference type="PANTHER" id="PTHR30329:SF21">
    <property type="entry name" value="LIPOPROTEIN YIAD-RELATED"/>
    <property type="match status" value="1"/>
</dbReference>
<dbReference type="Gene3D" id="3.30.1330.60">
    <property type="entry name" value="OmpA-like domain"/>
    <property type="match status" value="1"/>
</dbReference>
<evidence type="ECO:0000256" key="6">
    <source>
        <dbReference type="ARBA" id="ARBA00023065"/>
    </source>
</evidence>
<dbReference type="InterPro" id="IPR011250">
    <property type="entry name" value="OMP/PagP_B-barrel"/>
</dbReference>
<proteinExistence type="predicted"/>
<sequence>MKPMTKTLFCLLSPMFVYSSAAVAEGYYSDGDFYFGAKLGGALLDSQAKQEPEENKAVNLSSGLVFGYNLNRYLALESDLSYLGKGQDKQQSTLSADKHLFSIATYLSTRYRLSDEASLYFKLGPAWVNDDISISSGLGIKYRFSPRWELDTGYRWIKDTPSTDDDLYEFTLGFNYKFGVVSHPSVRPAIDPMHKPLDKQQVLITPTINVQSVSIRGNSVFGFDSSKLTDTSALDEVIKSALASKNASISVTAYTDSLGAERYNLALAKRRAEATQAYFITHGVAPSRIHIDWKGEENPVSSNMTAKGRALNRRVEIEIAAHTD</sequence>
<dbReference type="PROSITE" id="PS51123">
    <property type="entry name" value="OMPA_2"/>
    <property type="match status" value="1"/>
</dbReference>
<keyword evidence="6" id="KW-0406">Ion transport</keyword>
<evidence type="ECO:0000256" key="4">
    <source>
        <dbReference type="ARBA" id="ARBA00022692"/>
    </source>
</evidence>
<dbReference type="GO" id="GO:0009279">
    <property type="term" value="C:cell outer membrane"/>
    <property type="evidence" value="ECO:0007669"/>
    <property type="project" value="UniProtKB-SubCell"/>
</dbReference>
<dbReference type="InterPro" id="IPR006665">
    <property type="entry name" value="OmpA-like"/>
</dbReference>
<evidence type="ECO:0000256" key="11">
    <source>
        <dbReference type="SAM" id="SignalP"/>
    </source>
</evidence>
<keyword evidence="7" id="KW-0626">Porin</keyword>
<evidence type="ECO:0000259" key="12">
    <source>
        <dbReference type="PROSITE" id="PS51123"/>
    </source>
</evidence>
<dbReference type="Proteomes" id="UP000002608">
    <property type="component" value="Chromosome"/>
</dbReference>
<comment type="subcellular location">
    <subcellularLocation>
        <location evidence="1">Cell outer membrane</location>
        <topology evidence="1">Multi-pass membrane protein</topology>
    </subcellularLocation>
</comment>
<keyword evidence="14" id="KW-1185">Reference proteome</keyword>
<dbReference type="Pfam" id="PF00691">
    <property type="entry name" value="OmpA"/>
    <property type="match status" value="1"/>
</dbReference>
<dbReference type="eggNOG" id="COG2885">
    <property type="taxonomic scope" value="Bacteria"/>
</dbReference>
<dbReference type="Pfam" id="PF13505">
    <property type="entry name" value="OMP_b-brl"/>
    <property type="match status" value="1"/>
</dbReference>
<gene>
    <name evidence="13" type="ordered locus">Spea_2705</name>
</gene>
<feature type="signal peptide" evidence="11">
    <location>
        <begin position="1"/>
        <end position="24"/>
    </location>
</feature>
<dbReference type="HOGENOM" id="CLU_031536_0_1_6"/>
<accession>A8H638</accession>
<evidence type="ECO:0000256" key="3">
    <source>
        <dbReference type="ARBA" id="ARBA00022452"/>
    </source>
</evidence>
<dbReference type="GO" id="GO:0006811">
    <property type="term" value="P:monoatomic ion transport"/>
    <property type="evidence" value="ECO:0007669"/>
    <property type="project" value="UniProtKB-KW"/>
</dbReference>
<dbReference type="STRING" id="398579.Spea_2705"/>
<protein>
    <submittedName>
        <fullName evidence="13">OmpA/MotB domain protein</fullName>
    </submittedName>
</protein>
<evidence type="ECO:0000313" key="13">
    <source>
        <dbReference type="EMBL" id="ABV88025.1"/>
    </source>
</evidence>
<dbReference type="OrthoDB" id="9782229at2"/>
<keyword evidence="5 11" id="KW-0732">Signal</keyword>
<dbReference type="InterPro" id="IPR027385">
    <property type="entry name" value="Beta-barrel_OMP"/>
</dbReference>
<evidence type="ECO:0000256" key="5">
    <source>
        <dbReference type="ARBA" id="ARBA00022729"/>
    </source>
</evidence>
<dbReference type="EMBL" id="CP000851">
    <property type="protein sequence ID" value="ABV88025.1"/>
    <property type="molecule type" value="Genomic_DNA"/>
</dbReference>
<dbReference type="InterPro" id="IPR050330">
    <property type="entry name" value="Bact_OuterMem_StrucFunc"/>
</dbReference>
<dbReference type="CDD" id="cd07185">
    <property type="entry name" value="OmpA_C-like"/>
    <property type="match status" value="1"/>
</dbReference>
<evidence type="ECO:0000256" key="7">
    <source>
        <dbReference type="ARBA" id="ARBA00023114"/>
    </source>
</evidence>
<dbReference type="AlphaFoldDB" id="A8H638"/>
<evidence type="ECO:0000256" key="10">
    <source>
        <dbReference type="PROSITE-ProRule" id="PRU00473"/>
    </source>
</evidence>
<dbReference type="GO" id="GO:0015288">
    <property type="term" value="F:porin activity"/>
    <property type="evidence" value="ECO:0007669"/>
    <property type="project" value="UniProtKB-KW"/>
</dbReference>
<dbReference type="PRINTS" id="PR01021">
    <property type="entry name" value="OMPADOMAIN"/>
</dbReference>
<evidence type="ECO:0000256" key="2">
    <source>
        <dbReference type="ARBA" id="ARBA00022448"/>
    </source>
</evidence>
<dbReference type="PANTHER" id="PTHR30329">
    <property type="entry name" value="STATOR ELEMENT OF FLAGELLAR MOTOR COMPLEX"/>
    <property type="match status" value="1"/>
</dbReference>
<dbReference type="KEGG" id="spl:Spea_2705"/>
<dbReference type="InterPro" id="IPR006664">
    <property type="entry name" value="OMP_bac"/>
</dbReference>
<evidence type="ECO:0000256" key="1">
    <source>
        <dbReference type="ARBA" id="ARBA00004571"/>
    </source>
</evidence>